<dbReference type="InterPro" id="IPR019406">
    <property type="entry name" value="APLF_PBZ"/>
</dbReference>
<dbReference type="InterPro" id="IPR051712">
    <property type="entry name" value="ARTD-AVP"/>
</dbReference>
<dbReference type="AlphaFoldDB" id="A0A7S1QZS6"/>
<evidence type="ECO:0000259" key="2">
    <source>
        <dbReference type="PROSITE" id="PS51059"/>
    </source>
</evidence>
<keyword evidence="1" id="KW-0520">NAD</keyword>
<keyword evidence="1" id="KW-0808">Transferase</keyword>
<dbReference type="GO" id="GO:0005634">
    <property type="term" value="C:nucleus"/>
    <property type="evidence" value="ECO:0007669"/>
    <property type="project" value="TreeGrafter"/>
</dbReference>
<dbReference type="PANTHER" id="PTHR45740">
    <property type="entry name" value="POLY [ADP-RIBOSE] POLYMERASE"/>
    <property type="match status" value="1"/>
</dbReference>
<evidence type="ECO:0000313" key="3">
    <source>
        <dbReference type="EMBL" id="CAD9152678.1"/>
    </source>
</evidence>
<protein>
    <recommendedName>
        <fullName evidence="1">Poly [ADP-ribose] polymerase</fullName>
        <shortName evidence="1">PARP</shortName>
        <ecNumber evidence="1">2.4.2.-</ecNumber>
    </recommendedName>
</protein>
<dbReference type="GO" id="GO:0003950">
    <property type="term" value="F:NAD+ poly-ADP-ribosyltransferase activity"/>
    <property type="evidence" value="ECO:0007669"/>
    <property type="project" value="UniProtKB-UniRule"/>
</dbReference>
<dbReference type="Pfam" id="PF00644">
    <property type="entry name" value="PARP"/>
    <property type="match status" value="1"/>
</dbReference>
<dbReference type="Gene3D" id="3.90.228.10">
    <property type="match status" value="1"/>
</dbReference>
<keyword evidence="1" id="KW-0328">Glycosyltransferase</keyword>
<evidence type="ECO:0000256" key="1">
    <source>
        <dbReference type="RuleBase" id="RU362114"/>
    </source>
</evidence>
<name>A0A7S1QZS6_ALECA</name>
<dbReference type="EC" id="2.4.2.-" evidence="1"/>
<sequence length="349" mass="39504">MRKPRCKYGESCYQTNPEHRNSFLHPGDECWEASSSTTVKDQYMCQCGHKQKLHSSPLLAINMVTYPTAWESDVTSGQEFSQCYQPKEFSLAHFQALLDNTYSDVTTRDRVKSCGTWEVPRNFTVVEVARNENSRLWRKYKMKKHELLKEARLFGGAESSDQAQPSTLPEFGDHGDIATSRVVAGLAEEFKKRSAELGREVSEDDGIEPKINEWVLFHGTSASAARNICARDFTMRLAGSATGTLYGRGTYLAESITKADEYAREEDGVFTVLLCRVLGGRVKYCDERTPDADGLMAECTEGVYDCILGDRFKCSGTYREFVVFDTENVYPEYVIKYTRGEFFKSPSHP</sequence>
<dbReference type="PROSITE" id="PS51059">
    <property type="entry name" value="PARP_CATALYTIC"/>
    <property type="match status" value="1"/>
</dbReference>
<feature type="domain" description="PARP catalytic" evidence="2">
    <location>
        <begin position="66"/>
        <end position="346"/>
    </location>
</feature>
<proteinExistence type="predicted"/>
<accession>A0A7S1QZS6</accession>
<dbReference type="SUPFAM" id="SSF56399">
    <property type="entry name" value="ADP-ribosylation"/>
    <property type="match status" value="1"/>
</dbReference>
<dbReference type="EMBL" id="HBGE01054081">
    <property type="protein sequence ID" value="CAD9152678.1"/>
    <property type="molecule type" value="Transcribed_RNA"/>
</dbReference>
<dbReference type="PANTHER" id="PTHR45740:SF2">
    <property type="entry name" value="POLY [ADP-RIBOSE] POLYMERASE"/>
    <property type="match status" value="1"/>
</dbReference>
<reference evidence="3" key="1">
    <citation type="submission" date="2021-01" db="EMBL/GenBank/DDBJ databases">
        <authorList>
            <person name="Corre E."/>
            <person name="Pelletier E."/>
            <person name="Niang G."/>
            <person name="Scheremetjew M."/>
            <person name="Finn R."/>
            <person name="Kale V."/>
            <person name="Holt S."/>
            <person name="Cochrane G."/>
            <person name="Meng A."/>
            <person name="Brown T."/>
            <person name="Cohen L."/>
        </authorList>
    </citation>
    <scope>NUCLEOTIDE SEQUENCE</scope>
    <source>
        <strain evidence="3">OF101</strain>
    </source>
</reference>
<dbReference type="Pfam" id="PF10283">
    <property type="entry name" value="zf-CCHH"/>
    <property type="match status" value="1"/>
</dbReference>
<gene>
    <name evidence="3" type="ORF">ACAT0790_LOCUS32568</name>
</gene>
<dbReference type="GO" id="GO:1990404">
    <property type="term" value="F:NAD+-protein mono-ADP-ribosyltransferase activity"/>
    <property type="evidence" value="ECO:0007669"/>
    <property type="project" value="TreeGrafter"/>
</dbReference>
<dbReference type="InterPro" id="IPR012317">
    <property type="entry name" value="Poly(ADP-ribose)pol_cat_dom"/>
</dbReference>
<organism evidence="3">
    <name type="scientific">Alexandrium catenella</name>
    <name type="common">Red tide dinoflagellate</name>
    <name type="synonym">Gonyaulax catenella</name>
    <dbReference type="NCBI Taxonomy" id="2925"/>
    <lineage>
        <taxon>Eukaryota</taxon>
        <taxon>Sar</taxon>
        <taxon>Alveolata</taxon>
        <taxon>Dinophyceae</taxon>
        <taxon>Gonyaulacales</taxon>
        <taxon>Pyrocystaceae</taxon>
        <taxon>Alexandrium</taxon>
    </lineage>
</organism>